<dbReference type="Proteomes" id="UP001322512">
    <property type="component" value="Chromosome"/>
</dbReference>
<dbReference type="OrthoDB" id="6181997at2"/>
<evidence type="ECO:0000313" key="4">
    <source>
        <dbReference type="Proteomes" id="UP000008707"/>
    </source>
</evidence>
<dbReference type="STRING" id="768066.HELO_2630"/>
<accession>E1V335</accession>
<dbReference type="GeneID" id="91009950"/>
<reference evidence="2" key="1">
    <citation type="journal article" date="2010" name="Environ. Microbiol.">
        <title>A blueprint of ectoine metabolism from the genome of the industrial producer Halomonas elongata DSM 2581(T).</title>
        <authorList>
            <person name="Schwibbert K."/>
            <person name="Marin-Sanguino A."/>
            <person name="Bagyan I."/>
            <person name="Heidrich G."/>
            <person name="Lentzen G."/>
            <person name="Seitz H."/>
            <person name="Rampp M."/>
            <person name="Schuster S.C."/>
            <person name="Klenk H.P."/>
            <person name="Pfeiffer F."/>
            <person name="Oesterhelt D."/>
            <person name="Kunte H.J."/>
        </authorList>
    </citation>
    <scope>NUCLEOTIDE SEQUENCE</scope>
    <source>
        <strain evidence="2">Type strain: DSM 2581</strain>
    </source>
</reference>
<dbReference type="EMBL" id="CP139472">
    <property type="protein sequence ID" value="WPU48660.1"/>
    <property type="molecule type" value="Genomic_DNA"/>
</dbReference>
<sequence length="437" mass="48846">MAGLDTRGLADGFAQGFSLMDRYQRGQAQQERADQRMDMQRERLDMQRNQADRQRKAAQRQEDLQNVQFTLGKIASGMDVSDEELEVLKRNPKFWPALDPATDSSLQQAEAVVDPEASVDANDPESLAALNQLFGSEINKGPGGEKRVVGMVPGPDGESVTLELEVMGEDGKRYNAPMTEGRAPGGDEDTVMQVPVERLVQQTKGMQTLRKAFQTPQAQQQASKVLNLLRGGESESWELEEHPRLGWVQRNTTTGEIQPVKPGAGSAYEDRGTNYWNRPTATQKDIEYMVANGLAKDRQQAWEKLQQGSGDNSYSRAEDRIEALKDRADHLEKVVRGESATVSSEADITEARAELERLRQQIRQEENQTYDIRVPADEDPKLSRTEKQVRAEQGGAEEPRRRERGVRPGPAAEEGETDQSRQKNGQPSADDILNKYL</sequence>
<proteinExistence type="predicted"/>
<protein>
    <submittedName>
        <fullName evidence="2">Uncharacterized protein</fullName>
    </submittedName>
</protein>
<feature type="region of interest" description="Disordered" evidence="1">
    <location>
        <begin position="359"/>
        <end position="437"/>
    </location>
</feature>
<feature type="compositionally biased region" description="Basic and acidic residues" evidence="1">
    <location>
        <begin position="31"/>
        <end position="63"/>
    </location>
</feature>
<feature type="region of interest" description="Disordered" evidence="1">
    <location>
        <begin position="255"/>
        <end position="275"/>
    </location>
</feature>
<organism evidence="2 4">
    <name type="scientific">Halomonas elongata (strain ATCC 33173 / DSM 2581 / NBRC 15536 / NCIMB 2198 / 1H9)</name>
    <dbReference type="NCBI Taxonomy" id="768066"/>
    <lineage>
        <taxon>Bacteria</taxon>
        <taxon>Pseudomonadati</taxon>
        <taxon>Pseudomonadota</taxon>
        <taxon>Gammaproteobacteria</taxon>
        <taxon>Oceanospirillales</taxon>
        <taxon>Halomonadaceae</taxon>
        <taxon>Halomonas</taxon>
    </lineage>
</organism>
<evidence type="ECO:0000313" key="3">
    <source>
        <dbReference type="EMBL" id="WPU48660.1"/>
    </source>
</evidence>
<reference evidence="2" key="2">
    <citation type="submission" date="2010-05" db="EMBL/GenBank/DDBJ databases">
        <title>Revision and reannotation of the Halomonas elongata DSM 2581(T) genome.</title>
        <authorList>
            <person name="Pfeiffer F."/>
            <person name="Bagyan I."/>
            <person name="Alfaro-Espinoza G."/>
            <person name="Zamora-Lagos M.A."/>
            <person name="Habermann B."/>
            <person name="Oesterhelt D."/>
            <person name="Kunte H.J."/>
        </authorList>
    </citation>
    <scope>NUCLEOTIDE SEQUENCE</scope>
    <source>
        <strain evidence="2">Type strain: DSM 2581</strain>
    </source>
</reference>
<dbReference type="AlphaFoldDB" id="E1V335"/>
<dbReference type="HOGENOM" id="CLU_626658_0_0_6"/>
<feature type="compositionally biased region" description="Basic and acidic residues" evidence="1">
    <location>
        <begin position="374"/>
        <end position="390"/>
    </location>
</feature>
<keyword evidence="5" id="KW-1185">Reference proteome</keyword>
<dbReference type="EMBL" id="FN869568">
    <property type="protein sequence ID" value="CBV42514.1"/>
    <property type="molecule type" value="Genomic_DNA"/>
</dbReference>
<reference evidence="4" key="3">
    <citation type="journal article" date="2011" name="Environ. Microbiol.">
        <title>A blueprint of ectoine metabolism from the genome of the industrial producer Halomonas elongata DSM 2581(T).</title>
        <authorList>
            <person name="Schwibbert K."/>
            <person name="Marin-Sanguino A."/>
            <person name="Bagyan I."/>
            <person name="Heidrich G."/>
            <person name="Lentzen G."/>
            <person name="Seitz H."/>
            <person name="Rampp M."/>
            <person name="Schuster S.C."/>
            <person name="Klenk H.P."/>
            <person name="Pfeiffer F."/>
            <person name="Oesterhelt D."/>
            <person name="Kunte H.J."/>
        </authorList>
    </citation>
    <scope>NUCLEOTIDE SEQUENCE [LARGE SCALE GENOMIC DNA]</scope>
    <source>
        <strain evidence="4">ATCC 33173 / DSM 2581 / NBRC 15536 / NCIMB 2198 / 1H9</strain>
    </source>
</reference>
<evidence type="ECO:0000313" key="5">
    <source>
        <dbReference type="Proteomes" id="UP001322512"/>
    </source>
</evidence>
<feature type="region of interest" description="Disordered" evidence="1">
    <location>
        <begin position="21"/>
        <end position="64"/>
    </location>
</feature>
<dbReference type="KEGG" id="hel:HELO_2630"/>
<evidence type="ECO:0000256" key="1">
    <source>
        <dbReference type="SAM" id="MobiDB-lite"/>
    </source>
</evidence>
<reference evidence="3 5" key="4">
    <citation type="submission" date="2023-11" db="EMBL/GenBank/DDBJ databases">
        <title>MicrobeMod: A computational toolkit for identifying prokaryotic methylation and restriction-modification with nanopore sequencing.</title>
        <authorList>
            <person name="Crits-Christoph A."/>
            <person name="Kang S.C."/>
            <person name="Lee H."/>
            <person name="Ostrov N."/>
        </authorList>
    </citation>
    <scope>NUCLEOTIDE SEQUENCE [LARGE SCALE GENOMIC DNA]</scope>
    <source>
        <strain evidence="3 5">ATCC 33173</strain>
    </source>
</reference>
<dbReference type="Proteomes" id="UP000008707">
    <property type="component" value="Chromosome"/>
</dbReference>
<gene>
    <name evidence="2" type="ordered locus">HELO_2630</name>
    <name evidence="3" type="ORF">SR933_07155</name>
</gene>
<dbReference type="RefSeq" id="WP_013332386.1">
    <property type="nucleotide sequence ID" value="NC_014532.2"/>
</dbReference>
<evidence type="ECO:0000313" key="2">
    <source>
        <dbReference type="EMBL" id="CBV42514.1"/>
    </source>
</evidence>
<name>E1V335_HALED</name>